<reference evidence="3 4" key="2">
    <citation type="submission" date="2020-03" db="EMBL/GenBank/DDBJ databases">
        <authorList>
            <person name="Ichikawa N."/>
            <person name="Kimura A."/>
            <person name="Kitahashi Y."/>
            <person name="Uohara A."/>
        </authorList>
    </citation>
    <scope>NUCLEOTIDE SEQUENCE [LARGE SCALE GENOMIC DNA]</scope>
    <source>
        <strain evidence="3 4">NBRC 108639</strain>
    </source>
</reference>
<comment type="caution">
    <text evidence="3">The sequence shown here is derived from an EMBL/GenBank/DDBJ whole genome shotgun (WGS) entry which is preliminary data.</text>
</comment>
<evidence type="ECO:0000313" key="4">
    <source>
        <dbReference type="Proteomes" id="UP000482800"/>
    </source>
</evidence>
<dbReference type="AlphaFoldDB" id="A0A6V8K9S4"/>
<protein>
    <recommendedName>
        <fullName evidence="2">N-acetyltransferase domain-containing protein</fullName>
    </recommendedName>
</protein>
<proteinExistence type="predicted"/>
<evidence type="ECO:0000256" key="1">
    <source>
        <dbReference type="SAM" id="MobiDB-lite"/>
    </source>
</evidence>
<accession>A0A6V8K9S4</accession>
<organism evidence="3 4">
    <name type="scientific">Phytohabitans houttuyneae</name>
    <dbReference type="NCBI Taxonomy" id="1076126"/>
    <lineage>
        <taxon>Bacteria</taxon>
        <taxon>Bacillati</taxon>
        <taxon>Actinomycetota</taxon>
        <taxon>Actinomycetes</taxon>
        <taxon>Micromonosporales</taxon>
        <taxon>Micromonosporaceae</taxon>
    </lineage>
</organism>
<keyword evidence="4" id="KW-1185">Reference proteome</keyword>
<evidence type="ECO:0000259" key="2">
    <source>
        <dbReference type="PROSITE" id="PS51186"/>
    </source>
</evidence>
<feature type="domain" description="N-acetyltransferase" evidence="2">
    <location>
        <begin position="121"/>
        <end position="321"/>
    </location>
</feature>
<dbReference type="PANTHER" id="PTHR42791">
    <property type="entry name" value="GNAT FAMILY ACETYLTRANSFERASE"/>
    <property type="match status" value="1"/>
</dbReference>
<dbReference type="InterPro" id="IPR000182">
    <property type="entry name" value="GNAT_dom"/>
</dbReference>
<dbReference type="Pfam" id="PF13508">
    <property type="entry name" value="Acetyltransf_7"/>
    <property type="match status" value="1"/>
</dbReference>
<dbReference type="Proteomes" id="UP000482800">
    <property type="component" value="Unassembled WGS sequence"/>
</dbReference>
<dbReference type="CDD" id="cd04301">
    <property type="entry name" value="NAT_SF"/>
    <property type="match status" value="1"/>
</dbReference>
<feature type="region of interest" description="Disordered" evidence="1">
    <location>
        <begin position="21"/>
        <end position="74"/>
    </location>
</feature>
<reference evidence="3 4" key="1">
    <citation type="submission" date="2020-03" db="EMBL/GenBank/DDBJ databases">
        <title>Whole genome shotgun sequence of Phytohabitans houttuyneae NBRC 108639.</title>
        <authorList>
            <person name="Komaki H."/>
            <person name="Tamura T."/>
        </authorList>
    </citation>
    <scope>NUCLEOTIDE SEQUENCE [LARGE SCALE GENOMIC DNA]</scope>
    <source>
        <strain evidence="3 4">NBRC 108639</strain>
    </source>
</reference>
<name>A0A6V8K9S4_9ACTN</name>
<feature type="compositionally biased region" description="Low complexity" evidence="1">
    <location>
        <begin position="31"/>
        <end position="44"/>
    </location>
</feature>
<sequence length="335" mass="36441">MTALELARVEEPAALTAALGHHPRCDPAEHTTANPTNAPPSTSSGTKARRGTQPVALRRPAAVPESTGWGAASAGQPIAAGRRWGAALSDLLPVSAGMNTVHCEGTRVMTDEKQTGRPWVPAIRDAQPGDVDKITNVLVEAFMATPDAVWLIPDEQERRIVYGRYSRALLEAALSEESDGWFIHVTDDVDAVAVWQDYVEFETPAPDLYNEILNATCGRYADRFRLLDSVLARHHPTAPHHHLAWLGVRPDGQGHGLGSALLRHAQQSMDATDDSEGVPTYLVAVSAQARDFYERRGYWLYHPAPMFLPDSGPPLWAMWRDPAPAAAAGTAEETR</sequence>
<gene>
    <name evidence="3" type="ORF">Phou_016750</name>
</gene>
<dbReference type="PROSITE" id="PS51186">
    <property type="entry name" value="GNAT"/>
    <property type="match status" value="1"/>
</dbReference>
<dbReference type="PANTHER" id="PTHR42791:SF1">
    <property type="entry name" value="N-ACETYLTRANSFERASE DOMAIN-CONTAINING PROTEIN"/>
    <property type="match status" value="1"/>
</dbReference>
<dbReference type="SUPFAM" id="SSF55729">
    <property type="entry name" value="Acyl-CoA N-acyltransferases (Nat)"/>
    <property type="match status" value="1"/>
</dbReference>
<dbReference type="Gene3D" id="3.40.630.30">
    <property type="match status" value="1"/>
</dbReference>
<dbReference type="EMBL" id="BLPF01000001">
    <property type="protein sequence ID" value="GFJ77495.1"/>
    <property type="molecule type" value="Genomic_DNA"/>
</dbReference>
<dbReference type="InterPro" id="IPR052523">
    <property type="entry name" value="Trichothecene_AcTrans"/>
</dbReference>
<evidence type="ECO:0000313" key="3">
    <source>
        <dbReference type="EMBL" id="GFJ77495.1"/>
    </source>
</evidence>
<dbReference type="GO" id="GO:0016747">
    <property type="term" value="F:acyltransferase activity, transferring groups other than amino-acyl groups"/>
    <property type="evidence" value="ECO:0007669"/>
    <property type="project" value="InterPro"/>
</dbReference>
<dbReference type="InterPro" id="IPR016181">
    <property type="entry name" value="Acyl_CoA_acyltransferase"/>
</dbReference>